<dbReference type="Pfam" id="PF04576">
    <property type="entry name" value="Zein-binding"/>
    <property type="match status" value="1"/>
</dbReference>
<keyword evidence="8" id="KW-1185">Reference proteome</keyword>
<dbReference type="PROSITE" id="PS51775">
    <property type="entry name" value="GTD_BINDING"/>
    <property type="match status" value="1"/>
</dbReference>
<feature type="coiled-coil region" evidence="5">
    <location>
        <begin position="16"/>
        <end position="50"/>
    </location>
</feature>
<evidence type="ECO:0000256" key="2">
    <source>
        <dbReference type="ARBA" id="ARBA00022692"/>
    </source>
</evidence>
<organism evidence="7 8">
    <name type="scientific">Quillaja saponaria</name>
    <name type="common">Soap bark tree</name>
    <dbReference type="NCBI Taxonomy" id="32244"/>
    <lineage>
        <taxon>Eukaryota</taxon>
        <taxon>Viridiplantae</taxon>
        <taxon>Streptophyta</taxon>
        <taxon>Embryophyta</taxon>
        <taxon>Tracheophyta</taxon>
        <taxon>Spermatophyta</taxon>
        <taxon>Magnoliopsida</taxon>
        <taxon>eudicotyledons</taxon>
        <taxon>Gunneridae</taxon>
        <taxon>Pentapetalae</taxon>
        <taxon>rosids</taxon>
        <taxon>fabids</taxon>
        <taxon>Fabales</taxon>
        <taxon>Quillajaceae</taxon>
        <taxon>Quillaja</taxon>
    </lineage>
</organism>
<evidence type="ECO:0000259" key="6">
    <source>
        <dbReference type="PROSITE" id="PS51775"/>
    </source>
</evidence>
<evidence type="ECO:0000256" key="4">
    <source>
        <dbReference type="ARBA" id="ARBA00023136"/>
    </source>
</evidence>
<gene>
    <name evidence="7" type="ORF">O6P43_002966</name>
</gene>
<proteinExistence type="predicted"/>
<comment type="caution">
    <text evidence="7">The sequence shown here is derived from an EMBL/GenBank/DDBJ whole genome shotgun (WGS) entry which is preliminary data.</text>
</comment>
<dbReference type="PANTHER" id="PTHR31422:SF1">
    <property type="entry name" value="GTD-BINDING DOMAIN-CONTAINING PROTEIN"/>
    <property type="match status" value="1"/>
</dbReference>
<keyword evidence="2" id="KW-0812">Transmembrane</keyword>
<name>A0AAD7VL04_QUISA</name>
<keyword evidence="5" id="KW-0175">Coiled coil</keyword>
<dbReference type="InterPro" id="IPR007656">
    <property type="entry name" value="GTD-bd"/>
</dbReference>
<evidence type="ECO:0000256" key="5">
    <source>
        <dbReference type="SAM" id="Coils"/>
    </source>
</evidence>
<sequence length="479" mass="54249">MAESPMFSMGIPETNITAMKEALRAQQQLLQKLYAELDEEREASATAASEALSMILRLQGEKATVKMEASQYKRMAEEKMCHAENSLAVVEDVIYQKEMEIASLEFQIQAYRYKLFSMGCSDLGAFDFNFPENMLQQKSDLSNAEMGIKGSVRRLNSLPPIAFKDYKKCMLDRETSLGPVSDVISEVVEQNTDNEVFSQRVDSMKKSGNSSSGNFNSYWEQIRRLDEQVIELSGPKESEGERYSSMVGGLRSYSSLSQVGPKKTYDRTRGIPSSDMVQVDCHETTWDGEASSSSLNVHDVFEVPLSDDNSKASEDQEKRHKKLDTAMENRLTKPEPVLVGAFEPNLKDEIEELKIKMLMTNHRLKFPDRKDKLILGQKKDAMSIDSNAASIFPTTGVAESQAQLQKLCQRIERLEEERNSIRHEISSAAGKEGLNLLKEIHEQLNSIQTEMRSWKIEKSPPKEDSSLLPLQEAMLYFWL</sequence>
<keyword evidence="3" id="KW-1133">Transmembrane helix</keyword>
<accession>A0AAD7VL04</accession>
<feature type="domain" description="GTD-binding" evidence="6">
    <location>
        <begin position="14"/>
        <end position="112"/>
    </location>
</feature>
<reference evidence="7" key="1">
    <citation type="journal article" date="2023" name="Science">
        <title>Elucidation of the pathway for biosynthesis of saponin adjuvants from the soapbark tree.</title>
        <authorList>
            <person name="Reed J."/>
            <person name="Orme A."/>
            <person name="El-Demerdash A."/>
            <person name="Owen C."/>
            <person name="Martin L.B.B."/>
            <person name="Misra R.C."/>
            <person name="Kikuchi S."/>
            <person name="Rejzek M."/>
            <person name="Martin A.C."/>
            <person name="Harkess A."/>
            <person name="Leebens-Mack J."/>
            <person name="Louveau T."/>
            <person name="Stephenson M.J."/>
            <person name="Osbourn A."/>
        </authorList>
    </citation>
    <scope>NUCLEOTIDE SEQUENCE</scope>
    <source>
        <strain evidence="7">S10</strain>
    </source>
</reference>
<evidence type="ECO:0000313" key="7">
    <source>
        <dbReference type="EMBL" id="KAJ7979583.1"/>
    </source>
</evidence>
<evidence type="ECO:0000256" key="3">
    <source>
        <dbReference type="ARBA" id="ARBA00022989"/>
    </source>
</evidence>
<dbReference type="GO" id="GO:0080115">
    <property type="term" value="F:myosin XI tail binding"/>
    <property type="evidence" value="ECO:0007669"/>
    <property type="project" value="UniProtKB-ARBA"/>
</dbReference>
<dbReference type="AlphaFoldDB" id="A0AAD7VL04"/>
<evidence type="ECO:0000313" key="8">
    <source>
        <dbReference type="Proteomes" id="UP001163823"/>
    </source>
</evidence>
<comment type="subcellular location">
    <subcellularLocation>
        <location evidence="1">Membrane</location>
    </subcellularLocation>
</comment>
<keyword evidence="4" id="KW-0472">Membrane</keyword>
<dbReference type="PANTHER" id="PTHR31422">
    <property type="entry name" value="BNAANNG28530D PROTEIN"/>
    <property type="match status" value="1"/>
</dbReference>
<protein>
    <submittedName>
        <fullName evidence="7">Myosin-binding protein</fullName>
    </submittedName>
</protein>
<dbReference type="EMBL" id="JARAOO010000002">
    <property type="protein sequence ID" value="KAJ7979583.1"/>
    <property type="molecule type" value="Genomic_DNA"/>
</dbReference>
<dbReference type="EMBL" id="JARAOO010000002">
    <property type="protein sequence ID" value="KAJ7979582.1"/>
    <property type="molecule type" value="Genomic_DNA"/>
</dbReference>
<evidence type="ECO:0000256" key="1">
    <source>
        <dbReference type="ARBA" id="ARBA00004370"/>
    </source>
</evidence>
<dbReference type="KEGG" id="qsa:O6P43_002966"/>
<dbReference type="Proteomes" id="UP001163823">
    <property type="component" value="Chromosome 2"/>
</dbReference>
<dbReference type="GO" id="GO:0016020">
    <property type="term" value="C:membrane"/>
    <property type="evidence" value="ECO:0007669"/>
    <property type="project" value="UniProtKB-SubCell"/>
</dbReference>
<feature type="coiled-coil region" evidence="5">
    <location>
        <begin position="397"/>
        <end position="457"/>
    </location>
</feature>